<dbReference type="Proteomes" id="UP001172386">
    <property type="component" value="Unassembled WGS sequence"/>
</dbReference>
<dbReference type="EMBL" id="JAPDRQ010000121">
    <property type="protein sequence ID" value="KAJ9654442.1"/>
    <property type="molecule type" value="Genomic_DNA"/>
</dbReference>
<keyword evidence="2" id="KW-1185">Reference proteome</keyword>
<comment type="caution">
    <text evidence="1">The sequence shown here is derived from an EMBL/GenBank/DDBJ whole genome shotgun (WGS) entry which is preliminary data.</text>
</comment>
<gene>
    <name evidence="1" type="ORF">H2198_006522</name>
</gene>
<protein>
    <submittedName>
        <fullName evidence="1">Uncharacterized protein</fullName>
    </submittedName>
</protein>
<organism evidence="1 2">
    <name type="scientific">Neophaeococcomyces mojaviensis</name>
    <dbReference type="NCBI Taxonomy" id="3383035"/>
    <lineage>
        <taxon>Eukaryota</taxon>
        <taxon>Fungi</taxon>
        <taxon>Dikarya</taxon>
        <taxon>Ascomycota</taxon>
        <taxon>Pezizomycotina</taxon>
        <taxon>Eurotiomycetes</taxon>
        <taxon>Chaetothyriomycetidae</taxon>
        <taxon>Chaetothyriales</taxon>
        <taxon>Chaetothyriales incertae sedis</taxon>
        <taxon>Neophaeococcomyces</taxon>
    </lineage>
</organism>
<evidence type="ECO:0000313" key="1">
    <source>
        <dbReference type="EMBL" id="KAJ9654442.1"/>
    </source>
</evidence>
<name>A0ACC3A3D1_9EURO</name>
<reference evidence="1" key="1">
    <citation type="submission" date="2022-10" db="EMBL/GenBank/DDBJ databases">
        <title>Culturing micro-colonial fungi from biological soil crusts in the Mojave desert and describing Neophaeococcomyces mojavensis, and introducing the new genera and species Taxawa tesnikishii.</title>
        <authorList>
            <person name="Kurbessoian T."/>
            <person name="Stajich J.E."/>
        </authorList>
    </citation>
    <scope>NUCLEOTIDE SEQUENCE</scope>
    <source>
        <strain evidence="1">JES_112</strain>
    </source>
</reference>
<evidence type="ECO:0000313" key="2">
    <source>
        <dbReference type="Proteomes" id="UP001172386"/>
    </source>
</evidence>
<sequence>MRWTKGSPSQHQFEALSYTWGSKENPGRVFVGPDSRPLSVTRNLAHALVHLRYPDKPRTLWIDAICVNQSDMHERGSQVKRMADIYKNAYRVVVWLGPGTQQSAQAMQILHVIALAVIINRDSFRIEGSRHPPSVRSDEQYLEHCGDPGKPFNFHMSQFDCVGQLLNRSWFERLWIWQEIRFAASTSVIQCGSETMLWNEFRDAIYALFFKSVSFHNVPDLCNFEQALSAFVSRLQLIFQLCELQNEDFTSLTDTTMTAKCADKRDRIYALLSLLDAAGSELRVEPDYTKSVFEVYREVSLRMLLDSHELKILCRVELQSEHNWSGNWSSWVPDWSTPRLTTPLQDKFASGSSCPEISHHDHVIHVTGVAVAKILDHCEFAHSSLSNQDASVDTEAEMTDNEKKLFRVLKHLCPQRDLTVEGMDSLCRTLVAGAFKHDLDPPSSANISFEDAKKALDAWVQMRFQDLPCLNATGQWRRYLQSMSVHCTARTVFKSPTGHFGIAPRTAKKDDIVVVFLGCPSPLVLRPTGSYFQIVGEAYCDGYMNCEALLGPLPTGVQVLRQQAAGTAFVYWAYRNTATGETQIEDPRLGPLPEGWAKHEHKYDHFLNRYVNMSIDKSIHAQDPRLTAPCLRERGTHLRVFEII</sequence>
<accession>A0ACC3A3D1</accession>
<proteinExistence type="predicted"/>